<accession>A0A0S4QVK0</accession>
<dbReference type="PANTHER" id="PTHR20883">
    <property type="entry name" value="PHYTANOYL-COA DIOXYGENASE DOMAIN CONTAINING 1"/>
    <property type="match status" value="1"/>
</dbReference>
<gene>
    <name evidence="1" type="ORF">Ga0074812_1255</name>
</gene>
<protein>
    <submittedName>
        <fullName evidence="1">Phytanoyl-CoA dioxygenase (PhyH)</fullName>
    </submittedName>
</protein>
<reference evidence="2" key="1">
    <citation type="submission" date="2015-11" db="EMBL/GenBank/DDBJ databases">
        <authorList>
            <person name="Varghese N."/>
        </authorList>
    </citation>
    <scope>NUCLEOTIDE SEQUENCE [LARGE SCALE GENOMIC DNA]</scope>
    <source>
        <strain evidence="2">DSM 45899</strain>
    </source>
</reference>
<dbReference type="PANTHER" id="PTHR20883:SF48">
    <property type="entry name" value="ECTOINE DIOXYGENASE"/>
    <property type="match status" value="1"/>
</dbReference>
<dbReference type="GO" id="GO:0005506">
    <property type="term" value="F:iron ion binding"/>
    <property type="evidence" value="ECO:0007669"/>
    <property type="project" value="UniProtKB-ARBA"/>
</dbReference>
<dbReference type="EMBL" id="FAOZ01000025">
    <property type="protein sequence ID" value="CUU59118.1"/>
    <property type="molecule type" value="Genomic_DNA"/>
</dbReference>
<keyword evidence="2" id="KW-1185">Reference proteome</keyword>
<dbReference type="InterPro" id="IPR008775">
    <property type="entry name" value="Phytyl_CoA_dOase-like"/>
</dbReference>
<dbReference type="GO" id="GO:0016706">
    <property type="term" value="F:2-oxoglutarate-dependent dioxygenase activity"/>
    <property type="evidence" value="ECO:0007669"/>
    <property type="project" value="UniProtKB-ARBA"/>
</dbReference>
<keyword evidence="1" id="KW-0560">Oxidoreductase</keyword>
<sequence length="259" mass="28696">MLVDPLDLATWRGSGVLLMGGFLGPERLREVRRWVDEIEALPGGEDGLLQYDETTGDGFSVRCRTENIVPCHDGMRALLTRGALIDIASTLLGEPAVLYKEKINYKQSGGAGFAPHQDAPAYPFVRCTITCMIAIDDSTTDNGCLDIVEGMHHDPLPTDDVGCIPAYLAEILPWKSVPVRAGSLLWFNWYVPHRSGANISPHRRRAIYLTYNAASDGDHRHHYYQEKRHRLAAGTDRISLIGHFTGDSHVSTQDTQESV</sequence>
<dbReference type="AlphaFoldDB" id="A0A0S4QVK0"/>
<dbReference type="Gene3D" id="2.60.120.620">
    <property type="entry name" value="q2cbj1_9rhob like domain"/>
    <property type="match status" value="1"/>
</dbReference>
<name>A0A0S4QVK0_9ACTN</name>
<evidence type="ECO:0000313" key="2">
    <source>
        <dbReference type="Proteomes" id="UP000198802"/>
    </source>
</evidence>
<dbReference type="SUPFAM" id="SSF51197">
    <property type="entry name" value="Clavaminate synthase-like"/>
    <property type="match status" value="1"/>
</dbReference>
<dbReference type="Pfam" id="PF05721">
    <property type="entry name" value="PhyH"/>
    <property type="match status" value="1"/>
</dbReference>
<organism evidence="1 2">
    <name type="scientific">Parafrankia irregularis</name>
    <dbReference type="NCBI Taxonomy" id="795642"/>
    <lineage>
        <taxon>Bacteria</taxon>
        <taxon>Bacillati</taxon>
        <taxon>Actinomycetota</taxon>
        <taxon>Actinomycetes</taxon>
        <taxon>Frankiales</taxon>
        <taxon>Frankiaceae</taxon>
        <taxon>Parafrankia</taxon>
    </lineage>
</organism>
<evidence type="ECO:0000313" key="1">
    <source>
        <dbReference type="EMBL" id="CUU59118.1"/>
    </source>
</evidence>
<keyword evidence="1" id="KW-0223">Dioxygenase</keyword>
<dbReference type="RefSeq" id="WP_054571116.1">
    <property type="nucleotide sequence ID" value="NZ_FAOZ01000025.1"/>
</dbReference>
<proteinExistence type="predicted"/>
<dbReference type="Proteomes" id="UP000198802">
    <property type="component" value="Unassembled WGS sequence"/>
</dbReference>